<name>A0A060HL17_9ARCH</name>
<evidence type="ECO:0000313" key="2">
    <source>
        <dbReference type="Proteomes" id="UP000027093"/>
    </source>
</evidence>
<dbReference type="Proteomes" id="UP000027093">
    <property type="component" value="Chromosome"/>
</dbReference>
<organism evidence="1 2">
    <name type="scientific">Nitrososphaera viennensis EN76</name>
    <dbReference type="NCBI Taxonomy" id="926571"/>
    <lineage>
        <taxon>Archaea</taxon>
        <taxon>Nitrososphaerota</taxon>
        <taxon>Nitrososphaeria</taxon>
        <taxon>Nitrososphaerales</taxon>
        <taxon>Nitrososphaeraceae</taxon>
        <taxon>Nitrososphaera</taxon>
    </lineage>
</organism>
<accession>A0A060HL17</accession>
<gene>
    <name evidence="1" type="ORF">NVIE_029360</name>
</gene>
<keyword evidence="2" id="KW-1185">Reference proteome</keyword>
<evidence type="ECO:0000313" key="1">
    <source>
        <dbReference type="EMBL" id="AIC17214.1"/>
    </source>
</evidence>
<dbReference type="EMBL" id="CP007536">
    <property type="protein sequence ID" value="AIC17214.1"/>
    <property type="molecule type" value="Genomic_DNA"/>
</dbReference>
<dbReference type="HOGENOM" id="CLU_1665558_0_0_2"/>
<dbReference type="KEGG" id="nvn:NVIE_029360"/>
<reference evidence="1 2" key="1">
    <citation type="journal article" date="2014" name="Int. J. Syst. Evol. Microbiol.">
        <title>Nitrososphaera viennensis gen. nov., sp. nov., an aerobic and mesophilic, ammonia-oxidizing archaeon from soil and a member of the archaeal phylum Thaumarchaeota.</title>
        <authorList>
            <person name="Stieglmeier M."/>
            <person name="Klingl A."/>
            <person name="Alves R.J."/>
            <person name="Rittmann S.K."/>
            <person name="Melcher M."/>
            <person name="Leisch N."/>
            <person name="Schleper C."/>
        </authorList>
    </citation>
    <scope>NUCLEOTIDE SEQUENCE [LARGE SCALE GENOMIC DNA]</scope>
    <source>
        <strain evidence="1">EN76</strain>
    </source>
</reference>
<dbReference type="GeneID" id="74948172"/>
<dbReference type="RefSeq" id="WP_075055817.1">
    <property type="nucleotide sequence ID" value="NZ_CP007536.1"/>
</dbReference>
<proteinExistence type="predicted"/>
<dbReference type="STRING" id="926571.NVIE_029360"/>
<sequence length="158" mass="18136">MTEAKREYRKAVNFATVYADGAIVHFGLDTCRIIFYTEEIEIEEDGSGIANNKSVALLKYEVVLPRSILKHMATETYKLGQLEHYAIKIERSKHDTDERVTQAYWEFDKELGSIYFDTYKDLANQQIRGLADKFNDLTAIAGLRKEDLESEGNADENE</sequence>
<protein>
    <submittedName>
        <fullName evidence="1">Uncharacterized protein</fullName>
    </submittedName>
</protein>
<dbReference type="AlphaFoldDB" id="A0A060HL17"/>